<evidence type="ECO:0008006" key="3">
    <source>
        <dbReference type="Google" id="ProtNLM"/>
    </source>
</evidence>
<dbReference type="Proteomes" id="UP001054821">
    <property type="component" value="Chromosome 3"/>
</dbReference>
<evidence type="ECO:0000313" key="1">
    <source>
        <dbReference type="EMBL" id="KAI5336215.1"/>
    </source>
</evidence>
<organism evidence="1 2">
    <name type="scientific">Prunus dulcis</name>
    <name type="common">Almond</name>
    <name type="synonym">Amygdalus dulcis</name>
    <dbReference type="NCBI Taxonomy" id="3755"/>
    <lineage>
        <taxon>Eukaryota</taxon>
        <taxon>Viridiplantae</taxon>
        <taxon>Streptophyta</taxon>
        <taxon>Embryophyta</taxon>
        <taxon>Tracheophyta</taxon>
        <taxon>Spermatophyta</taxon>
        <taxon>Magnoliopsida</taxon>
        <taxon>eudicotyledons</taxon>
        <taxon>Gunneridae</taxon>
        <taxon>Pentapetalae</taxon>
        <taxon>rosids</taxon>
        <taxon>fabids</taxon>
        <taxon>Rosales</taxon>
        <taxon>Rosaceae</taxon>
        <taxon>Amygdaloideae</taxon>
        <taxon>Amygdaleae</taxon>
        <taxon>Prunus</taxon>
    </lineage>
</organism>
<name>A0AAD4W3H4_PRUDU</name>
<sequence length="154" mass="17683">MSLDLMGRFIRLSTAKEIWDAVKKTYFDGGDETFLFDLNKQAFTIKQNGVPVHKYYSQLQTIFQEIDHCDSDVTESLTELDRLRVHLFLAGLNPQFDQVRGEILRKDPKLNLDQTFAYVRHEAQQRLTMANTSDTAVLATQRLQGPPPFTDVTS</sequence>
<comment type="caution">
    <text evidence="1">The sequence shown here is derived from an EMBL/GenBank/DDBJ whole genome shotgun (WGS) entry which is preliminary data.</text>
</comment>
<evidence type="ECO:0000313" key="2">
    <source>
        <dbReference type="Proteomes" id="UP001054821"/>
    </source>
</evidence>
<dbReference type="PANTHER" id="PTHR34222">
    <property type="entry name" value="GAG_PRE-INTEGRS DOMAIN-CONTAINING PROTEIN"/>
    <property type="match status" value="1"/>
</dbReference>
<gene>
    <name evidence="1" type="ORF">L3X38_015482</name>
</gene>
<protein>
    <recommendedName>
        <fullName evidence="3">Retrotransposon gag domain-containing protein</fullName>
    </recommendedName>
</protein>
<dbReference type="AlphaFoldDB" id="A0AAD4W3H4"/>
<dbReference type="EMBL" id="JAJFAZ020000003">
    <property type="protein sequence ID" value="KAI5336215.1"/>
    <property type="molecule type" value="Genomic_DNA"/>
</dbReference>
<dbReference type="Pfam" id="PF14223">
    <property type="entry name" value="Retrotran_gag_2"/>
    <property type="match status" value="1"/>
</dbReference>
<keyword evidence="2" id="KW-1185">Reference proteome</keyword>
<proteinExistence type="predicted"/>
<reference evidence="1 2" key="1">
    <citation type="journal article" date="2022" name="G3 (Bethesda)">
        <title>Whole-genome sequence and methylome profiling of the almond [Prunus dulcis (Mill.) D.A. Webb] cultivar 'Nonpareil'.</title>
        <authorList>
            <person name="D'Amico-Willman K.M."/>
            <person name="Ouma W.Z."/>
            <person name="Meulia T."/>
            <person name="Sideli G.M."/>
            <person name="Gradziel T.M."/>
            <person name="Fresnedo-Ramirez J."/>
        </authorList>
    </citation>
    <scope>NUCLEOTIDE SEQUENCE [LARGE SCALE GENOMIC DNA]</scope>
    <source>
        <strain evidence="1">Clone GOH B32 T37-40</strain>
    </source>
</reference>
<accession>A0AAD4W3H4</accession>
<dbReference type="PANTHER" id="PTHR34222:SF43">
    <property type="entry name" value="RETROTRANSPOSON GAG DOMAIN-CONTAINING PROTEIN"/>
    <property type="match status" value="1"/>
</dbReference>